<dbReference type="OrthoDB" id="3784089at2759"/>
<dbReference type="InterPro" id="IPR049326">
    <property type="entry name" value="Rhodopsin_dom_fungi"/>
</dbReference>
<feature type="domain" description="Rhodopsin" evidence="7">
    <location>
        <begin position="42"/>
        <end position="184"/>
    </location>
</feature>
<evidence type="ECO:0000256" key="1">
    <source>
        <dbReference type="ARBA" id="ARBA00004141"/>
    </source>
</evidence>
<evidence type="ECO:0000313" key="8">
    <source>
        <dbReference type="EMBL" id="KAF2186712.1"/>
    </source>
</evidence>
<evidence type="ECO:0000256" key="4">
    <source>
        <dbReference type="ARBA" id="ARBA00023136"/>
    </source>
</evidence>
<comment type="subcellular location">
    <subcellularLocation>
        <location evidence="1">Membrane</location>
        <topology evidence="1">Multi-pass membrane protein</topology>
    </subcellularLocation>
</comment>
<feature type="transmembrane region" description="Helical" evidence="6">
    <location>
        <begin position="195"/>
        <end position="217"/>
    </location>
</feature>
<evidence type="ECO:0000256" key="6">
    <source>
        <dbReference type="SAM" id="Phobius"/>
    </source>
</evidence>
<protein>
    <recommendedName>
        <fullName evidence="7">Rhodopsin domain-containing protein</fullName>
    </recommendedName>
</protein>
<keyword evidence="3 6" id="KW-1133">Transmembrane helix</keyword>
<gene>
    <name evidence="8" type="ORF">K469DRAFT_687070</name>
</gene>
<keyword evidence="9" id="KW-1185">Reference proteome</keyword>
<dbReference type="GO" id="GO:0016020">
    <property type="term" value="C:membrane"/>
    <property type="evidence" value="ECO:0007669"/>
    <property type="project" value="UniProtKB-SubCell"/>
</dbReference>
<dbReference type="AlphaFoldDB" id="A0A6A6E7G4"/>
<accession>A0A6A6E7G4</accession>
<dbReference type="Pfam" id="PF20684">
    <property type="entry name" value="Fung_rhodopsin"/>
    <property type="match status" value="1"/>
</dbReference>
<organism evidence="8 9">
    <name type="scientific">Zopfia rhizophila CBS 207.26</name>
    <dbReference type="NCBI Taxonomy" id="1314779"/>
    <lineage>
        <taxon>Eukaryota</taxon>
        <taxon>Fungi</taxon>
        <taxon>Dikarya</taxon>
        <taxon>Ascomycota</taxon>
        <taxon>Pezizomycotina</taxon>
        <taxon>Dothideomycetes</taxon>
        <taxon>Dothideomycetes incertae sedis</taxon>
        <taxon>Zopfiaceae</taxon>
        <taxon>Zopfia</taxon>
    </lineage>
</organism>
<evidence type="ECO:0000256" key="5">
    <source>
        <dbReference type="ARBA" id="ARBA00038359"/>
    </source>
</evidence>
<name>A0A6A6E7G4_9PEZI</name>
<dbReference type="InterPro" id="IPR052337">
    <property type="entry name" value="SAT4-like"/>
</dbReference>
<dbReference type="PANTHER" id="PTHR33048:SF146">
    <property type="entry name" value="INTEGRAL MEMBRANE PROTEIN"/>
    <property type="match status" value="1"/>
</dbReference>
<feature type="transmembrane region" description="Helical" evidence="6">
    <location>
        <begin position="157"/>
        <end position="183"/>
    </location>
</feature>
<keyword evidence="2 6" id="KW-0812">Transmembrane</keyword>
<sequence length="305" mass="33875">MVPGQVYLYMAAVTRPYPHTITSLQSAFIASHSAKSINDWQTHFEASYAMQGSIWAVKVSVNLLHIALAKKLPHLYPCAVRTMYVVIFCWVVVYTTLPFGCFPTSRRWEGPLGFAKPCLPILKLWDFWLHNALHVSSDIWLCILPWLALIQISERRLLIAVGCVYGLAIISIIVSVLRLALFAADVKRNLKFRMLLIMVKLVTLNALGCLPGISSMFTREYLHYSTRTISEGNKANRLCGSSNYSELVESGKSSLTPPIEMQGQTNEMVVATAYSEAQSSKNGSTDNILSPIQTAKTTIVNVTAV</sequence>
<keyword evidence="4 6" id="KW-0472">Membrane</keyword>
<reference evidence="8" key="1">
    <citation type="journal article" date="2020" name="Stud. Mycol.">
        <title>101 Dothideomycetes genomes: a test case for predicting lifestyles and emergence of pathogens.</title>
        <authorList>
            <person name="Haridas S."/>
            <person name="Albert R."/>
            <person name="Binder M."/>
            <person name="Bloem J."/>
            <person name="Labutti K."/>
            <person name="Salamov A."/>
            <person name="Andreopoulos B."/>
            <person name="Baker S."/>
            <person name="Barry K."/>
            <person name="Bills G."/>
            <person name="Bluhm B."/>
            <person name="Cannon C."/>
            <person name="Castanera R."/>
            <person name="Culley D."/>
            <person name="Daum C."/>
            <person name="Ezra D."/>
            <person name="Gonzalez J."/>
            <person name="Henrissat B."/>
            <person name="Kuo A."/>
            <person name="Liang C."/>
            <person name="Lipzen A."/>
            <person name="Lutzoni F."/>
            <person name="Magnuson J."/>
            <person name="Mondo S."/>
            <person name="Nolan M."/>
            <person name="Ohm R."/>
            <person name="Pangilinan J."/>
            <person name="Park H.-J."/>
            <person name="Ramirez L."/>
            <person name="Alfaro M."/>
            <person name="Sun H."/>
            <person name="Tritt A."/>
            <person name="Yoshinaga Y."/>
            <person name="Zwiers L.-H."/>
            <person name="Turgeon B."/>
            <person name="Goodwin S."/>
            <person name="Spatafora J."/>
            <person name="Crous P."/>
            <person name="Grigoriev I."/>
        </authorList>
    </citation>
    <scope>NUCLEOTIDE SEQUENCE</scope>
    <source>
        <strain evidence="8">CBS 207.26</strain>
    </source>
</reference>
<evidence type="ECO:0000313" key="9">
    <source>
        <dbReference type="Proteomes" id="UP000800200"/>
    </source>
</evidence>
<dbReference type="PANTHER" id="PTHR33048">
    <property type="entry name" value="PTH11-LIKE INTEGRAL MEMBRANE PROTEIN (AFU_ORTHOLOGUE AFUA_5G11245)"/>
    <property type="match status" value="1"/>
</dbReference>
<evidence type="ECO:0000259" key="7">
    <source>
        <dbReference type="Pfam" id="PF20684"/>
    </source>
</evidence>
<feature type="transmembrane region" description="Helical" evidence="6">
    <location>
        <begin position="78"/>
        <end position="97"/>
    </location>
</feature>
<comment type="similarity">
    <text evidence="5">Belongs to the SAT4 family.</text>
</comment>
<evidence type="ECO:0000256" key="3">
    <source>
        <dbReference type="ARBA" id="ARBA00022989"/>
    </source>
</evidence>
<dbReference type="EMBL" id="ML994629">
    <property type="protein sequence ID" value="KAF2186712.1"/>
    <property type="molecule type" value="Genomic_DNA"/>
</dbReference>
<feature type="transmembrane region" description="Helical" evidence="6">
    <location>
        <begin position="132"/>
        <end position="150"/>
    </location>
</feature>
<proteinExistence type="inferred from homology"/>
<dbReference type="Proteomes" id="UP000800200">
    <property type="component" value="Unassembled WGS sequence"/>
</dbReference>
<evidence type="ECO:0000256" key="2">
    <source>
        <dbReference type="ARBA" id="ARBA00022692"/>
    </source>
</evidence>